<proteinExistence type="predicted"/>
<organism evidence="1 2">
    <name type="scientific">Camellia lanceoleosa</name>
    <dbReference type="NCBI Taxonomy" id="1840588"/>
    <lineage>
        <taxon>Eukaryota</taxon>
        <taxon>Viridiplantae</taxon>
        <taxon>Streptophyta</taxon>
        <taxon>Embryophyta</taxon>
        <taxon>Tracheophyta</taxon>
        <taxon>Spermatophyta</taxon>
        <taxon>Magnoliopsida</taxon>
        <taxon>eudicotyledons</taxon>
        <taxon>Gunneridae</taxon>
        <taxon>Pentapetalae</taxon>
        <taxon>asterids</taxon>
        <taxon>Ericales</taxon>
        <taxon>Theaceae</taxon>
        <taxon>Camellia</taxon>
    </lineage>
</organism>
<protein>
    <submittedName>
        <fullName evidence="1">Uncharacterized protein</fullName>
    </submittedName>
</protein>
<name>A0ACC0IZ97_9ERIC</name>
<keyword evidence="2" id="KW-1185">Reference proteome</keyword>
<evidence type="ECO:0000313" key="2">
    <source>
        <dbReference type="Proteomes" id="UP001060215"/>
    </source>
</evidence>
<dbReference type="Proteomes" id="UP001060215">
    <property type="component" value="Chromosome 1"/>
</dbReference>
<sequence>MLTKRASGEVGNLMKRVYHSWKCAGGEKSVGHKIHGDEVGDALEEEFTVRAVRESLVGALVEAEESHMFSSSSSPRGVFLRKPDYRPAQGVGIPTPTTEEPNDNTKEKPLSPFEGLAEVEIKSVVGAILSFHKKDFPRSDRLYIRFVKMDFRLCTRR</sequence>
<comment type="caution">
    <text evidence="1">The sequence shown here is derived from an EMBL/GenBank/DDBJ whole genome shotgun (WGS) entry which is preliminary data.</text>
</comment>
<accession>A0ACC0IZ97</accession>
<gene>
    <name evidence="1" type="ORF">LOK49_LG01G03939</name>
</gene>
<dbReference type="EMBL" id="CM045758">
    <property type="protein sequence ID" value="KAI8031015.1"/>
    <property type="molecule type" value="Genomic_DNA"/>
</dbReference>
<reference evidence="1 2" key="1">
    <citation type="journal article" date="2022" name="Plant J.">
        <title>Chromosome-level genome of Camellia lanceoleosa provides a valuable resource for understanding genome evolution and self-incompatibility.</title>
        <authorList>
            <person name="Gong W."/>
            <person name="Xiao S."/>
            <person name="Wang L."/>
            <person name="Liao Z."/>
            <person name="Chang Y."/>
            <person name="Mo W."/>
            <person name="Hu G."/>
            <person name="Li W."/>
            <person name="Zhao G."/>
            <person name="Zhu H."/>
            <person name="Hu X."/>
            <person name="Ji K."/>
            <person name="Xiang X."/>
            <person name="Song Q."/>
            <person name="Yuan D."/>
            <person name="Jin S."/>
            <person name="Zhang L."/>
        </authorList>
    </citation>
    <scope>NUCLEOTIDE SEQUENCE [LARGE SCALE GENOMIC DNA]</scope>
    <source>
        <strain evidence="1">SQ_2022a</strain>
    </source>
</reference>
<evidence type="ECO:0000313" key="1">
    <source>
        <dbReference type="EMBL" id="KAI8031015.1"/>
    </source>
</evidence>